<reference evidence="2 3" key="1">
    <citation type="submission" date="2019-07" db="EMBL/GenBank/DDBJ databases">
        <title>Annotation for the trematode Paragonimus westermani.</title>
        <authorList>
            <person name="Choi Y.-J."/>
        </authorList>
    </citation>
    <scope>NUCLEOTIDE SEQUENCE [LARGE SCALE GENOMIC DNA]</scope>
    <source>
        <strain evidence="2">180907_Pwestermani</strain>
    </source>
</reference>
<feature type="chain" id="PRO_5035795206" evidence="1">
    <location>
        <begin position="23"/>
        <end position="116"/>
    </location>
</feature>
<keyword evidence="1" id="KW-0732">Signal</keyword>
<gene>
    <name evidence="2" type="ORF">P879_10876</name>
</gene>
<sequence length="116" mass="13007">MKSKEMLDWGCLLLLFYIGAIAFSLCPADLTVAEDNLCMLPSDEPAPYCGAHNKRHIEVVKRGIRMFLAEMHANKLVSKLQTMSYTLTGINRFLRDVGNFYSSWVANDPGCSPCLM</sequence>
<evidence type="ECO:0000256" key="1">
    <source>
        <dbReference type="SAM" id="SignalP"/>
    </source>
</evidence>
<proteinExistence type="predicted"/>
<dbReference type="Proteomes" id="UP000699462">
    <property type="component" value="Unassembled WGS sequence"/>
</dbReference>
<keyword evidence="3" id="KW-1185">Reference proteome</keyword>
<accession>A0A8T0D9J3</accession>
<dbReference type="AlphaFoldDB" id="A0A8T0D9J3"/>
<feature type="signal peptide" evidence="1">
    <location>
        <begin position="1"/>
        <end position="22"/>
    </location>
</feature>
<organism evidence="2 3">
    <name type="scientific">Paragonimus westermani</name>
    <dbReference type="NCBI Taxonomy" id="34504"/>
    <lineage>
        <taxon>Eukaryota</taxon>
        <taxon>Metazoa</taxon>
        <taxon>Spiralia</taxon>
        <taxon>Lophotrochozoa</taxon>
        <taxon>Platyhelminthes</taxon>
        <taxon>Trematoda</taxon>
        <taxon>Digenea</taxon>
        <taxon>Plagiorchiida</taxon>
        <taxon>Troglotremata</taxon>
        <taxon>Troglotrematidae</taxon>
        <taxon>Paragonimus</taxon>
    </lineage>
</organism>
<protein>
    <submittedName>
        <fullName evidence="2">Uncharacterized protein</fullName>
    </submittedName>
</protein>
<name>A0A8T0D9J3_9TREM</name>
<dbReference type="EMBL" id="JTDF01008468">
    <property type="protein sequence ID" value="KAF8564525.1"/>
    <property type="molecule type" value="Genomic_DNA"/>
</dbReference>
<evidence type="ECO:0000313" key="3">
    <source>
        <dbReference type="Proteomes" id="UP000699462"/>
    </source>
</evidence>
<evidence type="ECO:0000313" key="2">
    <source>
        <dbReference type="EMBL" id="KAF8564525.1"/>
    </source>
</evidence>
<comment type="caution">
    <text evidence="2">The sequence shown here is derived from an EMBL/GenBank/DDBJ whole genome shotgun (WGS) entry which is preliminary data.</text>
</comment>